<dbReference type="EMBL" id="JACHJY010000009">
    <property type="protein sequence ID" value="MBB4985034.1"/>
    <property type="molecule type" value="Genomic_DNA"/>
</dbReference>
<keyword evidence="2" id="KW-1185">Reference proteome</keyword>
<evidence type="ECO:0000313" key="1">
    <source>
        <dbReference type="EMBL" id="MBB4985034.1"/>
    </source>
</evidence>
<dbReference type="AlphaFoldDB" id="A0A7W7U4Z1"/>
<sequence length="123" mass="13031">MIAALTAGGLVVGDGVAPPTASIPANGIYVVLYADPGQSVRESLADVRTDFRLGFQLTCVAPTAEKARWAAQRARMALHAPLTVAGRTAWRPEELGGPPVQRDDDVSPPVFFLPVQYTLQSTS</sequence>
<dbReference type="Proteomes" id="UP000582643">
    <property type="component" value="Unassembled WGS sequence"/>
</dbReference>
<reference evidence="1 2" key="1">
    <citation type="submission" date="2020-08" db="EMBL/GenBank/DDBJ databases">
        <title>Genomic Encyclopedia of Type Strains, Phase III (KMG-III): the genomes of soil and plant-associated and newly described type strains.</title>
        <authorList>
            <person name="Whitman W."/>
        </authorList>
    </citation>
    <scope>NUCLEOTIDE SEQUENCE [LARGE SCALE GENOMIC DNA]</scope>
    <source>
        <strain evidence="1 2">SFB5A</strain>
    </source>
</reference>
<organism evidence="1 2">
    <name type="scientific">Streptomyces nymphaeiformis</name>
    <dbReference type="NCBI Taxonomy" id="2663842"/>
    <lineage>
        <taxon>Bacteria</taxon>
        <taxon>Bacillati</taxon>
        <taxon>Actinomycetota</taxon>
        <taxon>Actinomycetes</taxon>
        <taxon>Kitasatosporales</taxon>
        <taxon>Streptomycetaceae</taxon>
        <taxon>Streptomyces</taxon>
    </lineage>
</organism>
<name>A0A7W7U4Z1_9ACTN</name>
<evidence type="ECO:0000313" key="2">
    <source>
        <dbReference type="Proteomes" id="UP000582643"/>
    </source>
</evidence>
<proteinExistence type="predicted"/>
<gene>
    <name evidence="1" type="ORF">GGE06_005984</name>
</gene>
<accession>A0A7W7U4Z1</accession>
<dbReference type="RefSeq" id="WP_221518640.1">
    <property type="nucleotide sequence ID" value="NZ_JACHJY010000009.1"/>
</dbReference>
<comment type="caution">
    <text evidence="1">The sequence shown here is derived from an EMBL/GenBank/DDBJ whole genome shotgun (WGS) entry which is preliminary data.</text>
</comment>
<protein>
    <submittedName>
        <fullName evidence="1">Uncharacterized protein</fullName>
    </submittedName>
</protein>